<dbReference type="SUPFAM" id="SSF53098">
    <property type="entry name" value="Ribonuclease H-like"/>
    <property type="match status" value="1"/>
</dbReference>
<dbReference type="Pfam" id="PF00078">
    <property type="entry name" value="RVT_1"/>
    <property type="match status" value="1"/>
</dbReference>
<dbReference type="CDD" id="cd01647">
    <property type="entry name" value="RT_LTR"/>
    <property type="match status" value="1"/>
</dbReference>
<dbReference type="InterPro" id="IPR001995">
    <property type="entry name" value="Peptidase_A2_cat"/>
</dbReference>
<dbReference type="GO" id="GO:0003964">
    <property type="term" value="F:RNA-directed DNA polymerase activity"/>
    <property type="evidence" value="ECO:0007669"/>
    <property type="project" value="UniProtKB-KW"/>
</dbReference>
<sequence>MEQEEEYDADAEDNEWQPQPMPAKTTATFRKWRFWIFWIIIILLTAVVTKATAMEKPMICPTDAHIQPMIYKIPTDIKCSYFKTNQTKPKKITIDLYKANIKKHRQLGIVCFRDKHLVEKIWRGQWNRIRFRQHELHVSHADCLRWNQTLFSKDGVLEPDEKVGNAQLFRTKNVANGRYVHYNERWPDYTARNSYLIRNIPFYYNPYEKMESLQLQLSECRYSEGWCPTPILRNAELYSLPLSPTYHPDYRWQIVHRADPHYEEPSKSRQYFFAWKVETEIDCQLQKYHTVEGGLLSNTFLAKSGDLALTFQKKPVEQKLKCKDTDKTLFISEQEIPVYVKEDDKQTFLAIINGTYQQQEQQNRRRRDIERPKLVSNRLLSAKITALDHNLHNQLNHLHRTLVQLTCKMHAINLNYARQNYYVNPTMTFRKITGMTNVLAVPIYEHLLIYKCTPIQHFNILPSNTSTTCYDKPRIEAFYEGKRIQGFLDTVHNIIVGTAIPRPCTTAANYYQLDNALHVIKTTGTTANITEPEVIVDENYDMEDLKIRFNRTKYTPFADIQLDEITPGWTINDFLQAFITQRTMIHQLFTRKDKGTGTGRFPVLVSMDSAIKSFWTNSFWELLNGRGSLYQGFIFYGACIVWIVTAIFVISSIVRCFSQTCPRAKKTVNAIMQRTTTEGDNSLELTETAHREVQGQPTLATRLYPSIPTTPTAPRIQPPNYQAEQQDPKWPENYVCTLHAEIDKAMAQVIINNLPCRALLDSGSSITVISKQLCNKLRLALRPATIAVAGAGGHSLNILGKADIDLRIANKQLTVPTYVIDRLPNQDVIVGIDTFKQLRLPLTFDFNKQTFKIDSVEQPLINQIRVLPKVTLQQDVIIQPESACWIKAKATNATEEAMIFDPNRRVTAKHQIMMPTALVLVAKDKQLPVQIFNPNAEMVHLRQGMCIGHLNTQASVMLIEHATPRLTEEEFQKKINLDDSPITEQQKKKVRQLLWKYNEAFCHHDYDIGRAKDIKQEIKLLPHTEPIQCKPYPIAKHLQQHFDEIIDKMLKHGIISKAISAYSSPCLLVQKKETNERRLVCDFRLLNKYIPTDQQSLPKISELLAKLNTAKLFTVFDLRHGFWQIEIEKESRQYTAFKTYNGQVYEYNRSPMGLSNSPATMSRLTAYMLAGCTNLLHYVDDILAYGEDFERLYEATENALALIQRQGLKLQPTKCKFFRDNVRYLGHQVTAKGISPDPDNVDKVKKFPTPTSKTKVQSFLGLAQYFRKFLPNFAKTAKPLYDLLKFDKWKQENWTQKQQESFDEIKRQLTSDALLQHPDFDKPFIIETDASGTGLGAVLLQETEDKKERPIAYVSRALKPNETKWSATERELLGVLFALRQFHYYIYGSPLQTIVRTDHAPLTYVVTTKGQTNNRLIRMTLKIQDYNYKLVYKPGITNKAADALSRTYEVNAIHPIPNIKELMDETENDYFYQAIKNNDKDIKLSPVERKFLRKQRQHLTINKSRLYWMSDNKPKIYMPYSFRQAILNELHDNPLAGHLSAAKTIARVEQYYFWPSMYGDIKQYCNNCHSCAASKTGRRQKPQLQSIPKSTTMDCLSIDITGPLPPSCLQGIAYTYILTALDIFSKFAIAIPIPDITAQTVAMCFFNDIICKYGSPKNLTSDNGSQFVSQLFQQVVKILNITQIYTSTYNPKANMVERFHRNLHEMITHFAHQQPEDWIIYLQSVTMAYNSAIHRSTDNTPFFLMFGRDFQPPNLLAQQLLPSQYVEVPTSIQKFVTQLHLAWKVAKHNIDNQVALTTGTDTRSTTLTAGDIVYLHYPPQQTHKHAQKYKGPYRVVQLTSLTTARLANVQDPHQHQFYVHIHRLKKINTDTTTFLPSLDNADRTRSANRHIATKHEETQTSTEKQQHGYNLRPR</sequence>
<dbReference type="GO" id="GO:0003723">
    <property type="term" value="F:RNA binding"/>
    <property type="evidence" value="ECO:0007669"/>
    <property type="project" value="UniProtKB-KW"/>
</dbReference>
<dbReference type="Gene3D" id="3.10.10.10">
    <property type="entry name" value="HIV Type 1 Reverse Transcriptase, subunit A, domain 1"/>
    <property type="match status" value="1"/>
</dbReference>
<evidence type="ECO:0000259" key="13">
    <source>
        <dbReference type="PROSITE" id="PS50175"/>
    </source>
</evidence>
<accession>A0A267ESE6</accession>
<evidence type="ECO:0000256" key="4">
    <source>
        <dbReference type="ARBA" id="ARBA00022759"/>
    </source>
</evidence>
<feature type="compositionally biased region" description="Acidic residues" evidence="11">
    <location>
        <begin position="1"/>
        <end position="15"/>
    </location>
</feature>
<dbReference type="InterPro" id="IPR041577">
    <property type="entry name" value="RT_RNaseH_2"/>
</dbReference>
<evidence type="ECO:0000259" key="14">
    <source>
        <dbReference type="PROSITE" id="PS50878"/>
    </source>
</evidence>
<dbReference type="CDD" id="cd00303">
    <property type="entry name" value="retropepsin_like"/>
    <property type="match status" value="1"/>
</dbReference>
<dbReference type="PANTHER" id="PTHR37984">
    <property type="entry name" value="PROTEIN CBG26694"/>
    <property type="match status" value="1"/>
</dbReference>
<evidence type="ECO:0000256" key="2">
    <source>
        <dbReference type="ARBA" id="ARBA00022695"/>
    </source>
</evidence>
<evidence type="ECO:0000256" key="6">
    <source>
        <dbReference type="ARBA" id="ARBA00022842"/>
    </source>
</evidence>
<dbReference type="GO" id="GO:0004190">
    <property type="term" value="F:aspartic-type endopeptidase activity"/>
    <property type="evidence" value="ECO:0007669"/>
    <property type="project" value="InterPro"/>
</dbReference>
<dbReference type="InterPro" id="IPR050951">
    <property type="entry name" value="Retrovirus_Pol_polyprotein"/>
</dbReference>
<feature type="transmembrane region" description="Helical" evidence="12">
    <location>
        <begin position="32"/>
        <end position="49"/>
    </location>
</feature>
<feature type="region of interest" description="Disordered" evidence="11">
    <location>
        <begin position="1892"/>
        <end position="1914"/>
    </location>
</feature>
<dbReference type="FunFam" id="1.10.340.70:FF:000001">
    <property type="entry name" value="Retrovirus-related Pol polyprotein from transposon gypsy-like Protein"/>
    <property type="match status" value="1"/>
</dbReference>
<dbReference type="GO" id="GO:0004519">
    <property type="term" value="F:endonuclease activity"/>
    <property type="evidence" value="ECO:0007669"/>
    <property type="project" value="UniProtKB-KW"/>
</dbReference>
<evidence type="ECO:0000313" key="16">
    <source>
        <dbReference type="EMBL" id="PAA64473.1"/>
    </source>
</evidence>
<keyword evidence="6" id="KW-0460">Magnesium</keyword>
<dbReference type="InterPro" id="IPR001969">
    <property type="entry name" value="Aspartic_peptidase_AS"/>
</dbReference>
<dbReference type="Pfam" id="PF17921">
    <property type="entry name" value="Integrase_H2C2"/>
    <property type="match status" value="1"/>
</dbReference>
<dbReference type="Gene3D" id="3.30.70.270">
    <property type="match status" value="2"/>
</dbReference>
<dbReference type="Pfam" id="PF17919">
    <property type="entry name" value="RT_RNaseH_2"/>
    <property type="match status" value="1"/>
</dbReference>
<dbReference type="GO" id="GO:0006508">
    <property type="term" value="P:proteolysis"/>
    <property type="evidence" value="ECO:0007669"/>
    <property type="project" value="InterPro"/>
</dbReference>
<dbReference type="Gene3D" id="2.40.70.10">
    <property type="entry name" value="Acid Proteases"/>
    <property type="match status" value="1"/>
</dbReference>
<keyword evidence="10" id="KW-0511">Multifunctional enzyme</keyword>
<feature type="domain" description="Peptidase A2" evidence="13">
    <location>
        <begin position="756"/>
        <end position="793"/>
    </location>
</feature>
<evidence type="ECO:0000256" key="10">
    <source>
        <dbReference type="ARBA" id="ARBA00023268"/>
    </source>
</evidence>
<dbReference type="FunFam" id="3.30.420.10:FF:000032">
    <property type="entry name" value="Retrovirus-related Pol polyprotein from transposon 297-like Protein"/>
    <property type="match status" value="1"/>
</dbReference>
<evidence type="ECO:0000256" key="5">
    <source>
        <dbReference type="ARBA" id="ARBA00022801"/>
    </source>
</evidence>
<feature type="transmembrane region" description="Helical" evidence="12">
    <location>
        <begin position="633"/>
        <end position="654"/>
    </location>
</feature>
<keyword evidence="12" id="KW-1133">Transmembrane helix</keyword>
<dbReference type="OrthoDB" id="6144966at2759"/>
<feature type="region of interest" description="Disordered" evidence="11">
    <location>
        <begin position="1"/>
        <end position="22"/>
    </location>
</feature>
<dbReference type="SUPFAM" id="SSF56672">
    <property type="entry name" value="DNA/RNA polymerases"/>
    <property type="match status" value="1"/>
</dbReference>
<keyword evidence="5" id="KW-0378">Hydrolase</keyword>
<keyword evidence="12" id="KW-0812">Transmembrane</keyword>
<dbReference type="InterPro" id="IPR001584">
    <property type="entry name" value="Integrase_cat-core"/>
</dbReference>
<evidence type="ECO:0000259" key="15">
    <source>
        <dbReference type="PROSITE" id="PS50994"/>
    </source>
</evidence>
<keyword evidence="4" id="KW-0255">Endonuclease</keyword>
<evidence type="ECO:0000256" key="3">
    <source>
        <dbReference type="ARBA" id="ARBA00022722"/>
    </source>
</evidence>
<organism evidence="16 17">
    <name type="scientific">Macrostomum lignano</name>
    <dbReference type="NCBI Taxonomy" id="282301"/>
    <lineage>
        <taxon>Eukaryota</taxon>
        <taxon>Metazoa</taxon>
        <taxon>Spiralia</taxon>
        <taxon>Lophotrochozoa</taxon>
        <taxon>Platyhelminthes</taxon>
        <taxon>Rhabditophora</taxon>
        <taxon>Macrostomorpha</taxon>
        <taxon>Macrostomida</taxon>
        <taxon>Macrostomidae</taxon>
        <taxon>Macrostomum</taxon>
    </lineage>
</organism>
<dbReference type="FunFam" id="3.30.70.270:FF:000020">
    <property type="entry name" value="Transposon Tf2-6 polyprotein-like Protein"/>
    <property type="match status" value="1"/>
</dbReference>
<dbReference type="PROSITE" id="PS50175">
    <property type="entry name" value="ASP_PROT_RETROV"/>
    <property type="match status" value="1"/>
</dbReference>
<gene>
    <name evidence="16" type="ORF">BOX15_Mlig001469g3</name>
</gene>
<proteinExistence type="predicted"/>
<evidence type="ECO:0000256" key="1">
    <source>
        <dbReference type="ARBA" id="ARBA00022679"/>
    </source>
</evidence>
<dbReference type="InterPro" id="IPR036397">
    <property type="entry name" value="RNaseH_sf"/>
</dbReference>
<dbReference type="FunFam" id="3.10.20.370:FF:000001">
    <property type="entry name" value="Retrovirus-related Pol polyprotein from transposon 17.6-like protein"/>
    <property type="match status" value="1"/>
</dbReference>
<evidence type="ECO:0000256" key="7">
    <source>
        <dbReference type="ARBA" id="ARBA00022884"/>
    </source>
</evidence>
<keyword evidence="2" id="KW-0548">Nucleotidyltransferase</keyword>
<dbReference type="PANTHER" id="PTHR37984:SF5">
    <property type="entry name" value="PROTEIN NYNRIN-LIKE"/>
    <property type="match status" value="1"/>
</dbReference>
<keyword evidence="7" id="KW-0694">RNA-binding</keyword>
<comment type="caution">
    <text evidence="16">The sequence shown here is derived from an EMBL/GenBank/DDBJ whole genome shotgun (WGS) entry which is preliminary data.</text>
</comment>
<keyword evidence="3" id="KW-0540">Nuclease</keyword>
<dbReference type="Pfam" id="PF00665">
    <property type="entry name" value="rve"/>
    <property type="match status" value="1"/>
</dbReference>
<dbReference type="InterPro" id="IPR041588">
    <property type="entry name" value="Integrase_H2C2"/>
</dbReference>
<dbReference type="InterPro" id="IPR012337">
    <property type="entry name" value="RNaseH-like_sf"/>
</dbReference>
<evidence type="ECO:0000256" key="8">
    <source>
        <dbReference type="ARBA" id="ARBA00022908"/>
    </source>
</evidence>
<dbReference type="GO" id="GO:0015074">
    <property type="term" value="P:DNA integration"/>
    <property type="evidence" value="ECO:0007669"/>
    <property type="project" value="UniProtKB-KW"/>
</dbReference>
<feature type="domain" description="Integrase catalytic" evidence="15">
    <location>
        <begin position="1584"/>
        <end position="1749"/>
    </location>
</feature>
<keyword evidence="12" id="KW-0472">Membrane</keyword>
<dbReference type="Gene3D" id="3.30.420.10">
    <property type="entry name" value="Ribonuclease H-like superfamily/Ribonuclease H"/>
    <property type="match status" value="1"/>
</dbReference>
<feature type="domain" description="Reverse transcriptase" evidence="14">
    <location>
        <begin position="1050"/>
        <end position="1229"/>
    </location>
</feature>
<dbReference type="InterPro" id="IPR043128">
    <property type="entry name" value="Rev_trsase/Diguanyl_cyclase"/>
</dbReference>
<dbReference type="InterPro" id="IPR021109">
    <property type="entry name" value="Peptidase_aspartic_dom_sf"/>
</dbReference>
<dbReference type="EMBL" id="NIVC01001747">
    <property type="protein sequence ID" value="PAA64473.1"/>
    <property type="molecule type" value="Genomic_DNA"/>
</dbReference>
<dbReference type="Gene3D" id="1.10.340.70">
    <property type="match status" value="1"/>
</dbReference>
<evidence type="ECO:0000256" key="9">
    <source>
        <dbReference type="ARBA" id="ARBA00022918"/>
    </source>
</evidence>
<dbReference type="STRING" id="282301.A0A267ESE6"/>
<dbReference type="Pfam" id="PF13650">
    <property type="entry name" value="Asp_protease_2"/>
    <property type="match status" value="1"/>
</dbReference>
<dbReference type="CDD" id="cd09274">
    <property type="entry name" value="RNase_HI_RT_Ty3"/>
    <property type="match status" value="1"/>
</dbReference>
<keyword evidence="8" id="KW-0229">DNA integration</keyword>
<protein>
    <recommendedName>
        <fullName evidence="18">Reverse transcriptase</fullName>
    </recommendedName>
</protein>
<dbReference type="PROSITE" id="PS50994">
    <property type="entry name" value="INTEGRASE"/>
    <property type="match status" value="1"/>
</dbReference>
<dbReference type="InterPro" id="IPR000477">
    <property type="entry name" value="RT_dom"/>
</dbReference>
<keyword evidence="1" id="KW-0808">Transferase</keyword>
<keyword evidence="9" id="KW-0695">RNA-directed DNA polymerase</keyword>
<keyword evidence="17" id="KW-1185">Reference proteome</keyword>
<dbReference type="PROSITE" id="PS50878">
    <property type="entry name" value="RT_POL"/>
    <property type="match status" value="1"/>
</dbReference>
<dbReference type="SUPFAM" id="SSF50630">
    <property type="entry name" value="Acid proteases"/>
    <property type="match status" value="1"/>
</dbReference>
<dbReference type="Gene3D" id="3.10.20.370">
    <property type="match status" value="1"/>
</dbReference>
<reference evidence="16 17" key="1">
    <citation type="submission" date="2017-06" db="EMBL/GenBank/DDBJ databases">
        <title>A platform for efficient transgenesis in Macrostomum lignano, a flatworm model organism for stem cell research.</title>
        <authorList>
            <person name="Berezikov E."/>
        </authorList>
    </citation>
    <scope>NUCLEOTIDE SEQUENCE [LARGE SCALE GENOMIC DNA]</scope>
    <source>
        <strain evidence="16">DV1</strain>
        <tissue evidence="16">Whole organism</tissue>
    </source>
</reference>
<evidence type="ECO:0008006" key="18">
    <source>
        <dbReference type="Google" id="ProtNLM"/>
    </source>
</evidence>
<name>A0A267ESE6_9PLAT</name>
<evidence type="ECO:0000313" key="17">
    <source>
        <dbReference type="Proteomes" id="UP000215902"/>
    </source>
</evidence>
<evidence type="ECO:0000256" key="11">
    <source>
        <dbReference type="SAM" id="MobiDB-lite"/>
    </source>
</evidence>
<evidence type="ECO:0000256" key="12">
    <source>
        <dbReference type="SAM" id="Phobius"/>
    </source>
</evidence>
<dbReference type="PROSITE" id="PS00141">
    <property type="entry name" value="ASP_PROTEASE"/>
    <property type="match status" value="1"/>
</dbReference>
<dbReference type="Proteomes" id="UP000215902">
    <property type="component" value="Unassembled WGS sequence"/>
</dbReference>
<dbReference type="InterPro" id="IPR043502">
    <property type="entry name" value="DNA/RNA_pol_sf"/>
</dbReference>